<evidence type="ECO:0000256" key="1">
    <source>
        <dbReference type="SAM" id="Phobius"/>
    </source>
</evidence>
<dbReference type="Proteomes" id="UP000275925">
    <property type="component" value="Unassembled WGS sequence"/>
</dbReference>
<dbReference type="AlphaFoldDB" id="A0A388TIL6"/>
<organism evidence="2 3">
    <name type="scientific">Candidatus Termititenax persephonae</name>
    <dbReference type="NCBI Taxonomy" id="2218525"/>
    <lineage>
        <taxon>Bacteria</taxon>
        <taxon>Bacillati</taxon>
        <taxon>Candidatus Margulisiibacteriota</taxon>
        <taxon>Candidatus Termititenacia</taxon>
        <taxon>Candidatus Termititenacales</taxon>
        <taxon>Candidatus Termititenacaceae</taxon>
        <taxon>Candidatus Termititenax</taxon>
    </lineage>
</organism>
<dbReference type="EMBL" id="BGZO01000098">
    <property type="protein sequence ID" value="GBR77070.1"/>
    <property type="molecule type" value="Genomic_DNA"/>
</dbReference>
<gene>
    <name evidence="2" type="ORF">NO2_1524</name>
</gene>
<reference evidence="2 3" key="1">
    <citation type="journal article" date="2019" name="ISME J.">
        <title>Genome analyses of uncultured TG2/ZB3 bacteria in 'Margulisbacteria' specifically attached to ectosymbiotic spirochetes of protists in the termite gut.</title>
        <authorList>
            <person name="Utami Y.D."/>
            <person name="Kuwahara H."/>
            <person name="Igai K."/>
            <person name="Murakami T."/>
            <person name="Sugaya K."/>
            <person name="Morikawa T."/>
            <person name="Nagura Y."/>
            <person name="Yuki M."/>
            <person name="Deevong P."/>
            <person name="Inoue T."/>
            <person name="Kihara K."/>
            <person name="Lo N."/>
            <person name="Yamada A."/>
            <person name="Ohkuma M."/>
            <person name="Hongoh Y."/>
        </authorList>
    </citation>
    <scope>NUCLEOTIDE SEQUENCE [LARGE SCALE GENOMIC DNA]</scope>
    <source>
        <strain evidence="2">NkOx7-02</strain>
    </source>
</reference>
<name>A0A388TIL6_9BACT</name>
<keyword evidence="1" id="KW-1133">Transmembrane helix</keyword>
<keyword evidence="1" id="KW-0812">Transmembrane</keyword>
<keyword evidence="1" id="KW-0472">Membrane</keyword>
<proteinExistence type="predicted"/>
<evidence type="ECO:0000313" key="2">
    <source>
        <dbReference type="EMBL" id="GBR77070.1"/>
    </source>
</evidence>
<feature type="transmembrane region" description="Helical" evidence="1">
    <location>
        <begin position="20"/>
        <end position="41"/>
    </location>
</feature>
<evidence type="ECO:0000313" key="3">
    <source>
        <dbReference type="Proteomes" id="UP000275925"/>
    </source>
</evidence>
<sequence length="68" mass="7606">MGLLNNNPKETKSVIPIGTVLIVFGCIFSVVMTWTGIRSIVTKQRPLRERTTTDICNPLKLHVSVIRV</sequence>
<comment type="caution">
    <text evidence="2">The sequence shown here is derived from an EMBL/GenBank/DDBJ whole genome shotgun (WGS) entry which is preliminary data.</text>
</comment>
<keyword evidence="3" id="KW-1185">Reference proteome</keyword>
<feature type="non-terminal residue" evidence="2">
    <location>
        <position position="68"/>
    </location>
</feature>
<accession>A0A388TIL6</accession>
<protein>
    <submittedName>
        <fullName evidence="2">Uncharacterized protein</fullName>
    </submittedName>
</protein>